<evidence type="ECO:0000256" key="7">
    <source>
        <dbReference type="ARBA" id="ARBA00023027"/>
    </source>
</evidence>
<dbReference type="CDD" id="cd05247">
    <property type="entry name" value="UDP_G4E_1_SDR_e"/>
    <property type="match status" value="1"/>
</dbReference>
<evidence type="ECO:0000256" key="10">
    <source>
        <dbReference type="RuleBase" id="RU366046"/>
    </source>
</evidence>
<comment type="cofactor">
    <cofactor evidence="2 10">
        <name>NAD(+)</name>
        <dbReference type="ChEBI" id="CHEBI:57540"/>
    </cofactor>
</comment>
<comment type="caution">
    <text evidence="12">The sequence shown here is derived from an EMBL/GenBank/DDBJ whole genome shotgun (WGS) entry which is preliminary data.</text>
</comment>
<dbReference type="PANTHER" id="PTHR43725:SF47">
    <property type="entry name" value="UDP-GLUCOSE 4-EPIMERASE"/>
    <property type="match status" value="1"/>
</dbReference>
<keyword evidence="13" id="KW-1185">Reference proteome</keyword>
<evidence type="ECO:0000313" key="13">
    <source>
        <dbReference type="Proteomes" id="UP001595791"/>
    </source>
</evidence>
<dbReference type="InterPro" id="IPR036291">
    <property type="entry name" value="NAD(P)-bd_dom_sf"/>
</dbReference>
<dbReference type="Proteomes" id="UP001595791">
    <property type="component" value="Unassembled WGS sequence"/>
</dbReference>
<dbReference type="EMBL" id="JBHSBU010000001">
    <property type="protein sequence ID" value="MFC4160204.1"/>
    <property type="molecule type" value="Genomic_DNA"/>
</dbReference>
<sequence>MRQLLLVTGGAGYIGSHTCVELHRNDYDLVVIDNFSNSKPAVLERIGRITGRHPTWYEADLRDRAALDRIFSQYRFAGVLHCAGVKSIAEAERDPLKYYQNNFEASMCLIEAMAHHNVRRLVFSSSATVYGESARAPYREEAPLAPNTVYGRSKMMVEEVLHDLVHADPSWQIAILRYFNPVGAHPSGLLGEDPNGIPNNLMPYICQVAIGKLNELAIFGHDYPTPDGTGVRDYLHTVDLAQGHVRALQHLFSNPGLATFNLGTGRGYSVLEVVRAFESASGCKIPYRFAPRRPGDIANYFADVTRAAEVLGWRAQRGLAEMCADSWRWQSLNPDGYR</sequence>
<evidence type="ECO:0000256" key="5">
    <source>
        <dbReference type="ARBA" id="ARBA00013189"/>
    </source>
</evidence>
<evidence type="ECO:0000256" key="8">
    <source>
        <dbReference type="ARBA" id="ARBA00023144"/>
    </source>
</evidence>
<evidence type="ECO:0000256" key="4">
    <source>
        <dbReference type="ARBA" id="ARBA00007637"/>
    </source>
</evidence>
<gene>
    <name evidence="12" type="primary">galE</name>
    <name evidence="12" type="ORF">ACFOW7_12675</name>
</gene>
<dbReference type="EC" id="5.1.3.2" evidence="5 10"/>
<dbReference type="NCBIfam" id="TIGR01179">
    <property type="entry name" value="galE"/>
    <property type="match status" value="1"/>
</dbReference>
<comment type="pathway">
    <text evidence="3 10">Carbohydrate metabolism; galactose metabolism.</text>
</comment>
<protein>
    <recommendedName>
        <fullName evidence="6 10">UDP-glucose 4-epimerase</fullName>
        <ecNumber evidence="5 10">5.1.3.2</ecNumber>
    </recommendedName>
</protein>
<evidence type="ECO:0000256" key="3">
    <source>
        <dbReference type="ARBA" id="ARBA00004947"/>
    </source>
</evidence>
<evidence type="ECO:0000256" key="9">
    <source>
        <dbReference type="ARBA" id="ARBA00023235"/>
    </source>
</evidence>
<evidence type="ECO:0000256" key="6">
    <source>
        <dbReference type="ARBA" id="ARBA00018569"/>
    </source>
</evidence>
<evidence type="ECO:0000256" key="1">
    <source>
        <dbReference type="ARBA" id="ARBA00000083"/>
    </source>
</evidence>
<dbReference type="GO" id="GO:0003978">
    <property type="term" value="F:UDP-glucose 4-epimerase activity"/>
    <property type="evidence" value="ECO:0007669"/>
    <property type="project" value="UniProtKB-EC"/>
</dbReference>
<evidence type="ECO:0000313" key="12">
    <source>
        <dbReference type="EMBL" id="MFC4160204.1"/>
    </source>
</evidence>
<name>A0ABV8MQ88_9NEIS</name>
<dbReference type="InterPro" id="IPR005886">
    <property type="entry name" value="UDP_G4E"/>
</dbReference>
<organism evidence="12 13">
    <name type="scientific">Chitinimonas lacunae</name>
    <dbReference type="NCBI Taxonomy" id="1963018"/>
    <lineage>
        <taxon>Bacteria</taxon>
        <taxon>Pseudomonadati</taxon>
        <taxon>Pseudomonadota</taxon>
        <taxon>Betaproteobacteria</taxon>
        <taxon>Neisseriales</taxon>
        <taxon>Chitinibacteraceae</taxon>
        <taxon>Chitinimonas</taxon>
    </lineage>
</organism>
<dbReference type="Pfam" id="PF01370">
    <property type="entry name" value="Epimerase"/>
    <property type="match status" value="1"/>
</dbReference>
<reference evidence="13" key="1">
    <citation type="journal article" date="2019" name="Int. J. Syst. Evol. Microbiol.">
        <title>The Global Catalogue of Microorganisms (GCM) 10K type strain sequencing project: providing services to taxonomists for standard genome sequencing and annotation.</title>
        <authorList>
            <consortium name="The Broad Institute Genomics Platform"/>
            <consortium name="The Broad Institute Genome Sequencing Center for Infectious Disease"/>
            <person name="Wu L."/>
            <person name="Ma J."/>
        </authorList>
    </citation>
    <scope>NUCLEOTIDE SEQUENCE [LARGE SCALE GENOMIC DNA]</scope>
    <source>
        <strain evidence="13">LMG 29894</strain>
    </source>
</reference>
<proteinExistence type="inferred from homology"/>
<evidence type="ECO:0000256" key="2">
    <source>
        <dbReference type="ARBA" id="ARBA00001911"/>
    </source>
</evidence>
<keyword evidence="8" id="KW-0299">Galactose metabolism</keyword>
<dbReference type="PANTHER" id="PTHR43725">
    <property type="entry name" value="UDP-GLUCOSE 4-EPIMERASE"/>
    <property type="match status" value="1"/>
</dbReference>
<comment type="catalytic activity">
    <reaction evidence="1 10">
        <text>UDP-alpha-D-glucose = UDP-alpha-D-galactose</text>
        <dbReference type="Rhea" id="RHEA:22168"/>
        <dbReference type="ChEBI" id="CHEBI:58885"/>
        <dbReference type="ChEBI" id="CHEBI:66914"/>
        <dbReference type="EC" id="5.1.3.2"/>
    </reaction>
</comment>
<dbReference type="SUPFAM" id="SSF51735">
    <property type="entry name" value="NAD(P)-binding Rossmann-fold domains"/>
    <property type="match status" value="1"/>
</dbReference>
<feature type="domain" description="NAD-dependent epimerase/dehydratase" evidence="11">
    <location>
        <begin position="6"/>
        <end position="263"/>
    </location>
</feature>
<dbReference type="RefSeq" id="WP_378164768.1">
    <property type="nucleotide sequence ID" value="NZ_JBHSBU010000001.1"/>
</dbReference>
<dbReference type="Gene3D" id="3.90.25.10">
    <property type="entry name" value="UDP-galactose 4-epimerase, domain 1"/>
    <property type="match status" value="1"/>
</dbReference>
<keyword evidence="10" id="KW-0119">Carbohydrate metabolism</keyword>
<evidence type="ECO:0000259" key="11">
    <source>
        <dbReference type="Pfam" id="PF01370"/>
    </source>
</evidence>
<dbReference type="InterPro" id="IPR001509">
    <property type="entry name" value="Epimerase_deHydtase"/>
</dbReference>
<dbReference type="NCBIfam" id="NF007956">
    <property type="entry name" value="PRK10675.1"/>
    <property type="match status" value="1"/>
</dbReference>
<comment type="subunit">
    <text evidence="10">Homodimer.</text>
</comment>
<keyword evidence="7 10" id="KW-0520">NAD</keyword>
<dbReference type="Gene3D" id="3.40.50.720">
    <property type="entry name" value="NAD(P)-binding Rossmann-like Domain"/>
    <property type="match status" value="1"/>
</dbReference>
<accession>A0ABV8MQ88</accession>
<keyword evidence="9 10" id="KW-0413">Isomerase</keyword>
<comment type="similarity">
    <text evidence="4 10">Belongs to the NAD(P)-dependent epimerase/dehydratase family.</text>
</comment>